<dbReference type="Gene3D" id="3.90.25.10">
    <property type="entry name" value="UDP-galactose 4-epimerase, domain 1"/>
    <property type="match status" value="1"/>
</dbReference>
<organism evidence="4 5">
    <name type="scientific">Methyloceanibacter methanicus</name>
    <dbReference type="NCBI Taxonomy" id="1774968"/>
    <lineage>
        <taxon>Bacteria</taxon>
        <taxon>Pseudomonadati</taxon>
        <taxon>Pseudomonadota</taxon>
        <taxon>Alphaproteobacteria</taxon>
        <taxon>Hyphomicrobiales</taxon>
        <taxon>Hyphomicrobiaceae</taxon>
        <taxon>Methyloceanibacter</taxon>
    </lineage>
</organism>
<evidence type="ECO:0000313" key="4">
    <source>
        <dbReference type="EMBL" id="ODS01224.1"/>
    </source>
</evidence>
<comment type="caution">
    <text evidence="4">The sequence shown here is derived from an EMBL/GenBank/DDBJ whole genome shotgun (WGS) entry which is preliminary data.</text>
</comment>
<proteinExistence type="inferred from homology"/>
<dbReference type="InterPro" id="IPR036291">
    <property type="entry name" value="NAD(P)-bd_dom_sf"/>
</dbReference>
<dbReference type="Proteomes" id="UP000094501">
    <property type="component" value="Unassembled WGS sequence"/>
</dbReference>
<dbReference type="Pfam" id="PF01370">
    <property type="entry name" value="Epimerase"/>
    <property type="match status" value="1"/>
</dbReference>
<keyword evidence="5" id="KW-1185">Reference proteome</keyword>
<sequence length="291" mass="30952">MCVLDVRDFDGRDPAVKFIAGSVADKDAAKAAVAGADAVIHLASSVVPKTSNDDPACDVSSNLIGTLNLLEASVGAGVTRIVFASSGGTVYGEPTVPIVDESHRTEPISSYGIVKLALEKYIALYGREHDITSVSLRISNLYGEGQRHDTGFGVIASFCHKAVAGETVDIWGDGTVSRDFIHVSDVVDAFVAALDHDGDSLVVNIGSGTSVSINTVLDTIATITGREVPRRYLQGRAFDVRHICLDVGLAARTLGWKPRIDLNEGLRRVLEWSQSTANRPSSRQIDSSTET</sequence>
<evidence type="ECO:0000256" key="2">
    <source>
        <dbReference type="ARBA" id="ARBA00007637"/>
    </source>
</evidence>
<protein>
    <recommendedName>
        <fullName evidence="3">NAD-dependent epimerase/dehydratase domain-containing protein</fullName>
    </recommendedName>
</protein>
<dbReference type="STRING" id="1774968.AUC68_12740"/>
<gene>
    <name evidence="4" type="ORF">AUC68_12740</name>
</gene>
<evidence type="ECO:0000256" key="1">
    <source>
        <dbReference type="ARBA" id="ARBA00005125"/>
    </source>
</evidence>
<dbReference type="EMBL" id="LPWG01000002">
    <property type="protein sequence ID" value="ODS01224.1"/>
    <property type="molecule type" value="Genomic_DNA"/>
</dbReference>
<dbReference type="AlphaFoldDB" id="A0A1E3W606"/>
<dbReference type="Gene3D" id="3.40.50.720">
    <property type="entry name" value="NAD(P)-binding Rossmann-like Domain"/>
    <property type="match status" value="1"/>
</dbReference>
<dbReference type="SUPFAM" id="SSF51735">
    <property type="entry name" value="NAD(P)-binding Rossmann-fold domains"/>
    <property type="match status" value="1"/>
</dbReference>
<evidence type="ECO:0000259" key="3">
    <source>
        <dbReference type="Pfam" id="PF01370"/>
    </source>
</evidence>
<comment type="pathway">
    <text evidence="1">Bacterial outer membrane biogenesis; LPS O-antigen biosynthesis.</text>
</comment>
<comment type="similarity">
    <text evidence="2">Belongs to the NAD(P)-dependent epimerase/dehydratase family.</text>
</comment>
<reference evidence="4 5" key="1">
    <citation type="journal article" date="2016" name="Environ. Microbiol.">
        <title>New Methyloceanibacter diversity from North Sea sediments includes methanotroph containing solely the soluble methane monooxygenase.</title>
        <authorList>
            <person name="Vekeman B."/>
            <person name="Kerckhof F.M."/>
            <person name="Cremers G."/>
            <person name="de Vos P."/>
            <person name="Vandamme P."/>
            <person name="Boon N."/>
            <person name="Op den Camp H.J."/>
            <person name="Heylen K."/>
        </authorList>
    </citation>
    <scope>NUCLEOTIDE SEQUENCE [LARGE SCALE GENOMIC DNA]</scope>
    <source>
        <strain evidence="4 5">R-67174</strain>
    </source>
</reference>
<dbReference type="OrthoDB" id="9811425at2"/>
<feature type="domain" description="NAD-dependent epimerase/dehydratase" evidence="3">
    <location>
        <begin position="13"/>
        <end position="206"/>
    </location>
</feature>
<evidence type="ECO:0000313" key="5">
    <source>
        <dbReference type="Proteomes" id="UP000094501"/>
    </source>
</evidence>
<dbReference type="PANTHER" id="PTHR43000">
    <property type="entry name" value="DTDP-D-GLUCOSE 4,6-DEHYDRATASE-RELATED"/>
    <property type="match status" value="1"/>
</dbReference>
<dbReference type="InterPro" id="IPR001509">
    <property type="entry name" value="Epimerase_deHydtase"/>
</dbReference>
<name>A0A1E3W606_9HYPH</name>
<accession>A0A1E3W606</accession>